<gene>
    <name evidence="3" type="ORF">M0813_30169</name>
</gene>
<feature type="compositionally biased region" description="Polar residues" evidence="2">
    <location>
        <begin position="306"/>
        <end position="316"/>
    </location>
</feature>
<name>A0ABQ8XL02_9EUKA</name>
<feature type="compositionally biased region" description="Basic and acidic residues" evidence="2">
    <location>
        <begin position="463"/>
        <end position="475"/>
    </location>
</feature>
<feature type="compositionally biased region" description="Basic and acidic residues" evidence="2">
    <location>
        <begin position="252"/>
        <end position="275"/>
    </location>
</feature>
<feature type="compositionally biased region" description="Basic and acidic residues" evidence="2">
    <location>
        <begin position="511"/>
        <end position="522"/>
    </location>
</feature>
<dbReference type="EMBL" id="JAOAOG010000281">
    <property type="protein sequence ID" value="KAJ6233290.1"/>
    <property type="molecule type" value="Genomic_DNA"/>
</dbReference>
<keyword evidence="4" id="KW-1185">Reference proteome</keyword>
<feature type="compositionally biased region" description="Basic and acidic residues" evidence="2">
    <location>
        <begin position="232"/>
        <end position="243"/>
    </location>
</feature>
<keyword evidence="1" id="KW-0175">Coiled coil</keyword>
<feature type="compositionally biased region" description="Low complexity" evidence="2">
    <location>
        <begin position="451"/>
        <end position="460"/>
    </location>
</feature>
<reference evidence="3" key="1">
    <citation type="submission" date="2022-08" db="EMBL/GenBank/DDBJ databases">
        <title>Novel sulfate-reducing endosymbionts in the free-living metamonad Anaeramoeba.</title>
        <authorList>
            <person name="Jerlstrom-Hultqvist J."/>
            <person name="Cepicka I."/>
            <person name="Gallot-Lavallee L."/>
            <person name="Salas-Leiva D."/>
            <person name="Curtis B.A."/>
            <person name="Zahonova K."/>
            <person name="Pipaliya S."/>
            <person name="Dacks J."/>
            <person name="Roger A.J."/>
        </authorList>
    </citation>
    <scope>NUCLEOTIDE SEQUENCE</scope>
    <source>
        <strain evidence="3">Schooner1</strain>
    </source>
</reference>
<comment type="caution">
    <text evidence="3">The sequence shown here is derived from an EMBL/GenBank/DDBJ whole genome shotgun (WGS) entry which is preliminary data.</text>
</comment>
<feature type="compositionally biased region" description="Basic and acidic residues" evidence="2">
    <location>
        <begin position="612"/>
        <end position="640"/>
    </location>
</feature>
<dbReference type="InterPro" id="IPR036872">
    <property type="entry name" value="CH_dom_sf"/>
</dbReference>
<feature type="compositionally biased region" description="Basic and acidic residues" evidence="2">
    <location>
        <begin position="365"/>
        <end position="406"/>
    </location>
</feature>
<evidence type="ECO:0000256" key="1">
    <source>
        <dbReference type="SAM" id="Coils"/>
    </source>
</evidence>
<feature type="compositionally biased region" description="Low complexity" evidence="2">
    <location>
        <begin position="214"/>
        <end position="228"/>
    </location>
</feature>
<feature type="region of interest" description="Disordered" evidence="2">
    <location>
        <begin position="729"/>
        <end position="754"/>
    </location>
</feature>
<feature type="region of interest" description="Disordered" evidence="2">
    <location>
        <begin position="199"/>
        <end position="683"/>
    </location>
</feature>
<feature type="compositionally biased region" description="Basic and acidic residues" evidence="2">
    <location>
        <begin position="485"/>
        <end position="497"/>
    </location>
</feature>
<feature type="compositionally biased region" description="Polar residues" evidence="2">
    <location>
        <begin position="601"/>
        <end position="611"/>
    </location>
</feature>
<evidence type="ECO:0000313" key="3">
    <source>
        <dbReference type="EMBL" id="KAJ6233290.1"/>
    </source>
</evidence>
<accession>A0ABQ8XL02</accession>
<protein>
    <recommendedName>
        <fullName evidence="5">Calponin-homology (CH) domain-containing protein</fullName>
    </recommendedName>
</protein>
<evidence type="ECO:0000256" key="2">
    <source>
        <dbReference type="SAM" id="MobiDB-lite"/>
    </source>
</evidence>
<feature type="compositionally biased region" description="Basic and acidic residues" evidence="2">
    <location>
        <begin position="319"/>
        <end position="353"/>
    </location>
</feature>
<evidence type="ECO:0000313" key="4">
    <source>
        <dbReference type="Proteomes" id="UP001150062"/>
    </source>
</evidence>
<feature type="compositionally biased region" description="Low complexity" evidence="2">
    <location>
        <begin position="354"/>
        <end position="364"/>
    </location>
</feature>
<evidence type="ECO:0008006" key="5">
    <source>
        <dbReference type="Google" id="ProtNLM"/>
    </source>
</evidence>
<organism evidence="3 4">
    <name type="scientific">Anaeramoeba flamelloides</name>
    <dbReference type="NCBI Taxonomy" id="1746091"/>
    <lineage>
        <taxon>Eukaryota</taxon>
        <taxon>Metamonada</taxon>
        <taxon>Anaeramoebidae</taxon>
        <taxon>Anaeramoeba</taxon>
    </lineage>
</organism>
<dbReference type="Proteomes" id="UP001150062">
    <property type="component" value="Unassembled WGS sequence"/>
</dbReference>
<feature type="compositionally biased region" description="Basic and acidic residues" evidence="2">
    <location>
        <begin position="416"/>
        <end position="434"/>
    </location>
</feature>
<proteinExistence type="predicted"/>
<feature type="coiled-coil region" evidence="1">
    <location>
        <begin position="688"/>
        <end position="729"/>
    </location>
</feature>
<dbReference type="CDD" id="cd00014">
    <property type="entry name" value="CH_SF"/>
    <property type="match status" value="1"/>
</dbReference>
<feature type="compositionally biased region" description="Basic and acidic residues" evidence="2">
    <location>
        <begin position="535"/>
        <end position="553"/>
    </location>
</feature>
<sequence>MSRALKNYKKDDYQTFRGTLVKERHQKLLKEREDIIVWLRSIFSQTDLSNDEFFSASGIYLCQLLNILRPTEKIRYVLTNFTITQTTENLNSYHEAIVNEFGFEKSGLFEVTEFFNDPTLPKTQLVPTLNYLKDWFYTKGIEKNSDTKFRKVFVTKKDLDPKGKLYLKLQQLIKKKKTNLEDSENINLTIEIENQFFKDPSGSDFDTNSKSELSEPSSFSFQNSQSNENSEDSEKSDKSEKSGKGISFLDEIDQKNKEKRDSKKSPSESGQKLKDSSSSSSGFNSDSDSDSDLNFSDQSEQDKAKSNQNLKASQVVNDYKLDSGHESEKKSEFEKEKKSGSESESDNTDKKGNDSSSGSGFSNESKSESEGNNDKDNENTKTKETATTEMEKADLVEKSLPKENSRSDSNITSSESKSEKESGSGNENKSRSESESDVESENENDNKNKSNDSSSVSGFSHKSKGESENDNKNKSSDSSYFSIENKSENENKGESESNKIGSDSESENESNNDKGQEKKAIKETTTIEMETEMETEMKNVKLEEKSLPKENSRSDSNITSSESKSEKESGSGSGSENENENKSESEIDVESESENEKDNMNKSVGFSSDSSNESKDGHENPNKNKSTSRSESESKSDNNNKDSSSSDFSSEFSSEFSCGFSSESNRGNEKIYSENESENENEIVSSDELQLLEILKNLKKEKKRYQKEHNELKIQLNTLNLQIKNEQKYDTKEKPNHNPLVEIENENSSSYFSSELPTELSEKKFLKKGTVKRGKGKGQDNDNKSLATSAISSSVSLGIVRSTGRQTFRKGPMMGSGVLLAKCYPLFQKYIELQYEEIYPKTENKKFLQLENVKTRIEEMYQYDRGLLECFFLINTFKEWPTIPKNTISPEKLFKKNKDKIFRSQMKKHITALSRRFERVRQQNEMWLRMGRCYHDVRIDNSGCGLFRNGKIWFEKKLLRITINGIGIVLELKWTDNIRILLDTQKKLNFMLIDNGNPNQVIIHALNPHSRRVIVFLLMKYFQSKGKNKLIGKNDENINFNMMNIKPNNNKSNLFDLSVMPPLYSPKSSEKKYFINNQNMFKKRFFNKKLNRFQIQPLVANKVIFVVHIPVKKKVPFEPGFIIIEKTGFKIRIKYKKFIKFSSKFPYKFSIHPKQKRAIEITSSSTNLDKYTIVALNTHQAQLILKFISYFRNLY</sequence>
<dbReference type="SUPFAM" id="SSF47576">
    <property type="entry name" value="Calponin-homology domain, CH-domain"/>
    <property type="match status" value="1"/>
</dbReference>
<feature type="compositionally biased region" description="Low complexity" evidence="2">
    <location>
        <begin position="641"/>
        <end position="665"/>
    </location>
</feature>
<dbReference type="Gene3D" id="1.10.418.10">
    <property type="entry name" value="Calponin-like domain"/>
    <property type="match status" value="1"/>
</dbReference>
<feature type="compositionally biased region" description="Low complexity" evidence="2">
    <location>
        <begin position="276"/>
        <end position="298"/>
    </location>
</feature>